<name>A0A4Q2S0M3_9ACTN</name>
<dbReference type="AlphaFoldDB" id="A0A4Q2S0M3"/>
<evidence type="ECO:0008006" key="4">
    <source>
        <dbReference type="Google" id="ProtNLM"/>
    </source>
</evidence>
<evidence type="ECO:0000313" key="3">
    <source>
        <dbReference type="Proteomes" id="UP000294071"/>
    </source>
</evidence>
<sequence length="268" mass="28615">MARTRNATWAVALGAALLVTVTGCGGSGTAAATKTEDSQLLGQKLEAMVGQVDKMGIIEWHGQLLTKNPDKGGKRLVDLEGRYSPSTGYSQLSVDSVVDGVSQQIDYLVVNDRAYFNSDLWGPNAADCWAEVTGDAERTWALPTDLDPTWPFATARAISADGDDVSVAIGFKSVSPGLPRGLVPALANVPYDTEASAFFAPHGPLIEVGIDVNSMWQKLPKAQRANIDTRNAGWWAMTLQASQDDSGINAPKYIFDNKVTAPSQCKRG</sequence>
<dbReference type="OrthoDB" id="3767188at2"/>
<reference evidence="2 3" key="1">
    <citation type="submission" date="2019-01" db="EMBL/GenBank/DDBJ databases">
        <title>Novel species of Nocardioides.</title>
        <authorList>
            <person name="Liu Q."/>
            <person name="Xin Y.-H."/>
        </authorList>
    </citation>
    <scope>NUCLEOTIDE SEQUENCE [LARGE SCALE GENOMIC DNA]</scope>
    <source>
        <strain evidence="2 3">CGMCC 4.6882</strain>
    </source>
</reference>
<evidence type="ECO:0000313" key="2">
    <source>
        <dbReference type="EMBL" id="RYB95170.1"/>
    </source>
</evidence>
<comment type="caution">
    <text evidence="2">The sequence shown here is derived from an EMBL/GenBank/DDBJ whole genome shotgun (WGS) entry which is preliminary data.</text>
</comment>
<protein>
    <recommendedName>
        <fullName evidence="4">Lipoprotein</fullName>
    </recommendedName>
</protein>
<dbReference type="PROSITE" id="PS51257">
    <property type="entry name" value="PROKAR_LIPOPROTEIN"/>
    <property type="match status" value="1"/>
</dbReference>
<proteinExistence type="predicted"/>
<keyword evidence="1" id="KW-0732">Signal</keyword>
<accession>A0A4Q2S0M3</accession>
<dbReference type="Proteomes" id="UP000294071">
    <property type="component" value="Unassembled WGS sequence"/>
</dbReference>
<feature type="chain" id="PRO_5020977023" description="Lipoprotein" evidence="1">
    <location>
        <begin position="33"/>
        <end position="268"/>
    </location>
</feature>
<dbReference type="EMBL" id="SDWT01000001">
    <property type="protein sequence ID" value="RYB95170.1"/>
    <property type="molecule type" value="Genomic_DNA"/>
</dbReference>
<dbReference type="RefSeq" id="WP_129400513.1">
    <property type="nucleotide sequence ID" value="NZ_SDWT01000001.1"/>
</dbReference>
<feature type="signal peptide" evidence="1">
    <location>
        <begin position="1"/>
        <end position="32"/>
    </location>
</feature>
<gene>
    <name evidence="2" type="ORF">EUA93_12935</name>
</gene>
<keyword evidence="3" id="KW-1185">Reference proteome</keyword>
<organism evidence="2 3">
    <name type="scientific">Nocardioides oleivorans</name>
    <dbReference type="NCBI Taxonomy" id="273676"/>
    <lineage>
        <taxon>Bacteria</taxon>
        <taxon>Bacillati</taxon>
        <taxon>Actinomycetota</taxon>
        <taxon>Actinomycetes</taxon>
        <taxon>Propionibacteriales</taxon>
        <taxon>Nocardioidaceae</taxon>
        <taxon>Nocardioides</taxon>
    </lineage>
</organism>
<evidence type="ECO:0000256" key="1">
    <source>
        <dbReference type="SAM" id="SignalP"/>
    </source>
</evidence>